<sequence>MAAVTLMRGGKPVAFTNADDKGVFSIAVKAGDSLSVSFLGYRKHMVRVSPGRHVSIQMTPEAFELREVQVKSGRIAGLRDTISYDLSKFADKRDNTLKDVLKKLPGVDVDKNGKISFNGKDISRFTVEDLDLTGGRYDRLNETLKPEDVDRAEVIQHDQPVKALRDKVFTDDVAMNIKLKPGARDKWMATLRPAADVAFPLKGTEPMGGADVLQIGRKRQSLYDAEYDRSGHDLSHSNDVLAVGGTTGYGSGADVPQWLTQPELAAPIDDNRLRFNRSYSLNVKHTAKTAKGSDWRITAGYAHSNEEQTTSNTSSYYLGGFTVETTDETDYSCIKRDNVYVDFTSTLNNEKVYGNEYFLAEATRREGVSHIEGTAQGTTAQTVKTPEMRLLNDFSRLFTLGDNTLSVRSTADFHYAPFSLNVDGITEELKNLLWHTDNSAETVLPGRYFTQKYKVGFAIEHLNLRGRNTSVEVYATPGVEYRRGSMRLNLSVPVRWQRLTAQNRNLLYASPSLYLSLKTGMRSELTAWGGYAMKPGEWNNFVLDEYAFDYRTTYATCGVVPVDRTLSAYITYDYKRPVKELFWSFTASYSHTRSNLMTDMTIADGRYRYYVAERDNSRQSAFVKAQMSKGFFSLHLKTLLALQYAYSEGGQLSMSTITGYRAHTFTMSPEVTFSPSFGTFYYAGQFAMNGMNTDETAQNMLFCWRQNLSYTQTIGSVDITLSAVHYRNELQSAQTVNTLLADAGVVWRLKKVRLQAELRNIFNRRNYAVTYYGSASSSTTYYNLRPREIILSAQISL</sequence>
<accession>A0A8E1QX89</accession>
<evidence type="ECO:0000313" key="1">
    <source>
        <dbReference type="EMBL" id="KOO68430.1"/>
    </source>
</evidence>
<protein>
    <recommendedName>
        <fullName evidence="3">TonB-dependent receptor</fullName>
    </recommendedName>
</protein>
<dbReference type="SUPFAM" id="SSF49464">
    <property type="entry name" value="Carboxypeptidase regulatory domain-like"/>
    <property type="match status" value="1"/>
</dbReference>
<dbReference type="Proteomes" id="UP000036951">
    <property type="component" value="Unassembled WGS sequence"/>
</dbReference>
<dbReference type="SUPFAM" id="SSF56935">
    <property type="entry name" value="Porins"/>
    <property type="match status" value="1"/>
</dbReference>
<organism evidence="1 2">
    <name type="scientific">Xylanibacter rarus</name>
    <dbReference type="NCBI Taxonomy" id="1676614"/>
    <lineage>
        <taxon>Bacteria</taxon>
        <taxon>Pseudomonadati</taxon>
        <taxon>Bacteroidota</taxon>
        <taxon>Bacteroidia</taxon>
        <taxon>Bacteroidales</taxon>
        <taxon>Prevotellaceae</taxon>
        <taxon>Xylanibacter</taxon>
    </lineage>
</organism>
<name>A0A8E1QX89_9BACT</name>
<comment type="caution">
    <text evidence="1">The sequence shown here is derived from an EMBL/GenBank/DDBJ whole genome shotgun (WGS) entry which is preliminary data.</text>
</comment>
<evidence type="ECO:0008006" key="3">
    <source>
        <dbReference type="Google" id="ProtNLM"/>
    </source>
</evidence>
<dbReference type="InterPro" id="IPR008969">
    <property type="entry name" value="CarboxyPept-like_regulatory"/>
</dbReference>
<reference evidence="1 2" key="1">
    <citation type="submission" date="2015-06" db="EMBL/GenBank/DDBJ databases">
        <title>Prevotella sp. 109, sp. nov., a novel member of the family Prevotellaceae isolated from human faeces.</title>
        <authorList>
            <person name="Shkoporov A.N."/>
            <person name="Chaplin A.V."/>
            <person name="Kafarskaia L.I."/>
            <person name="Efimov B.A."/>
        </authorList>
    </citation>
    <scope>NUCLEOTIDE SEQUENCE [LARGE SCALE GENOMIC DNA]</scope>
    <source>
        <strain evidence="1 2">109</strain>
    </source>
</reference>
<keyword evidence="2" id="KW-1185">Reference proteome</keyword>
<gene>
    <name evidence="1" type="ORF">ACU52_07860</name>
</gene>
<dbReference type="EMBL" id="LFQU01000013">
    <property type="protein sequence ID" value="KOO68430.1"/>
    <property type="molecule type" value="Genomic_DNA"/>
</dbReference>
<dbReference type="AlphaFoldDB" id="A0A8E1QX89"/>
<proteinExistence type="predicted"/>
<evidence type="ECO:0000313" key="2">
    <source>
        <dbReference type="Proteomes" id="UP000036951"/>
    </source>
</evidence>